<accession>M2MVP3</accession>
<feature type="compositionally biased region" description="Basic residues" evidence="2">
    <location>
        <begin position="233"/>
        <end position="242"/>
    </location>
</feature>
<feature type="compositionally biased region" description="Low complexity" evidence="2">
    <location>
        <begin position="611"/>
        <end position="622"/>
    </location>
</feature>
<feature type="compositionally biased region" description="Pro residues" evidence="2">
    <location>
        <begin position="1248"/>
        <end position="1261"/>
    </location>
</feature>
<reference evidence="3 4" key="1">
    <citation type="journal article" date="2012" name="PLoS Pathog.">
        <title>Diverse lifestyles and strategies of plant pathogenesis encoded in the genomes of eighteen Dothideomycetes fungi.</title>
        <authorList>
            <person name="Ohm R.A."/>
            <person name="Feau N."/>
            <person name="Henrissat B."/>
            <person name="Schoch C.L."/>
            <person name="Horwitz B.A."/>
            <person name="Barry K.W."/>
            <person name="Condon B.J."/>
            <person name="Copeland A.C."/>
            <person name="Dhillon B."/>
            <person name="Glaser F."/>
            <person name="Hesse C.N."/>
            <person name="Kosti I."/>
            <person name="LaButti K."/>
            <person name="Lindquist E.A."/>
            <person name="Lucas S."/>
            <person name="Salamov A.A."/>
            <person name="Bradshaw R.E."/>
            <person name="Ciuffetti L."/>
            <person name="Hamelin R.C."/>
            <person name="Kema G.H.J."/>
            <person name="Lawrence C."/>
            <person name="Scott J.A."/>
            <person name="Spatafora J.W."/>
            <person name="Turgeon B.G."/>
            <person name="de Wit P.J.G.M."/>
            <person name="Zhong S."/>
            <person name="Goodwin S.B."/>
            <person name="Grigoriev I.V."/>
        </authorList>
    </citation>
    <scope>NUCLEOTIDE SEQUENCE [LARGE SCALE GENOMIC DNA]</scope>
    <source>
        <strain evidence="3 4">UAMH 10762</strain>
    </source>
</reference>
<evidence type="ECO:0000256" key="1">
    <source>
        <dbReference type="ARBA" id="ARBA00023054"/>
    </source>
</evidence>
<dbReference type="RefSeq" id="XP_007672211.1">
    <property type="nucleotide sequence ID" value="XM_007674021.1"/>
</dbReference>
<feature type="region of interest" description="Disordered" evidence="2">
    <location>
        <begin position="879"/>
        <end position="1051"/>
    </location>
</feature>
<feature type="region of interest" description="Disordered" evidence="2">
    <location>
        <begin position="1089"/>
        <end position="1571"/>
    </location>
</feature>
<feature type="compositionally biased region" description="Basic and acidic residues" evidence="2">
    <location>
        <begin position="365"/>
        <end position="374"/>
    </location>
</feature>
<dbReference type="Proteomes" id="UP000011761">
    <property type="component" value="Unassembled WGS sequence"/>
</dbReference>
<feature type="compositionally biased region" description="Basic and acidic residues" evidence="2">
    <location>
        <begin position="1174"/>
        <end position="1200"/>
    </location>
</feature>
<evidence type="ECO:0000313" key="4">
    <source>
        <dbReference type="Proteomes" id="UP000011761"/>
    </source>
</evidence>
<feature type="compositionally biased region" description="Basic residues" evidence="2">
    <location>
        <begin position="778"/>
        <end position="787"/>
    </location>
</feature>
<proteinExistence type="predicted"/>
<dbReference type="GO" id="GO:0007005">
    <property type="term" value="P:mitochondrion organization"/>
    <property type="evidence" value="ECO:0007669"/>
    <property type="project" value="TreeGrafter"/>
</dbReference>
<dbReference type="STRING" id="717646.M2MVP3"/>
<dbReference type="OrthoDB" id="5244639at2759"/>
<feature type="region of interest" description="Disordered" evidence="2">
    <location>
        <begin position="158"/>
        <end position="374"/>
    </location>
</feature>
<sequence length="2022" mass="217314">MAVTVATYSADLLVPGSRRRENRLPKTGSAETCHELDAELQAIAALWQKVRHVDSFVPSGPGRRRSVSTQASAKGQPRELFKPVQFPGVAVSHRSEEKPLAEEPLDCTLTETLAVVAILCDANVYTVSPSGYGATSRSRRALDLTSVDGIREFANKKAKKAAKQAQKDKWADSDNEGGEKQDGGADGEGGGAGGDGSGGDGGAGAGGDGGDPPGGDGGGGGDDGDDWAFGGGKKSKKKKKKTGWLDEEEESKPEDDGAKQAAEDAANGEITASAGAGEADPVDDWGAFATVSTKKKGKKGKGQPEPEPAVVVVPEPTFDSGDLGASATIETPADDDDWGGFGKKKKGKKGKSDPVPPPPPPAPESDMKFDDINLNDDKAAPKLDFDFGLAGASATENKTSGFGLGSTWGGGWGSGGGSTWGFGAVEEKKEEPATKLDVSWGFGGSSVSKNRDKDVKKDTGFEINFDSIGDDGGAGTTDFTAPAKDDSDPWGGFMSTGKKDKRKGKKDIDEPAFVDVPPPPPAAIVIDDKPSDSGDPWDLFGGSKKDRKKGKKGVAAVEPDEPAIVVVPEPEPLPEADKPAEDDIWPASAKDRKKAKKAGKGAQLDEKPLDEPAVVVVPEPAADTAEGDDGFGWGAPKKDKKKKKGASTFDWGAEPEETIVDVPPPPPPPVAVVEEPAADDIWSFGTKKDKKKGKKAAAEPVVEAPPPPPPPPAVPDDDAEENAAEEDWFGGFGTSKSGKKTKSKDPVNTEESNVLQPEAVDEPKADDDWMNSSWTTGTKKKSSKKDKSKGIVEVIDPSPGVSVVLPESVQDKSAEEDPSWSSFGAVGKKEKRKGGKKGLAEEITAPAAPTLPDQGMDDLGGEIAAAPALLEFESTPVDDPWAKISSKMEKKSKKSARSYAFDDKPSNTKVEDLQDAPADIVDVVDEPAVIPGPDPVIESKDIKKPTKSSGWGGLWGSNTSKASSKSSKDKEAKDKAEKEALEKEQAEKAAAEEAQRKADEEAFAAALKDEPDDLLAMVDEAPVKKSSKDSKKKGEKLKADVKSSKKSESKEDPVIAIIEDAAADPIIDIVDEKVDGKSAKLETPSAAGWGFWGASLRSTKPSSGKKATAGAEPKEEITVDVSANQEASKLTEHPKLPEVTSAADGELKSATSPVSRLGKDASSKSKSKGSTIQDRIKALHADSTDPPAKKSSPDSKKGKDIPSPPEPELVPEPEPEPVIIPPSPEEKKSAKKSSSKTSSSKKREPEPPADSIPAPPPPSASPLPGGFPAEDTLDVFPDMPSSPKKTPSKDKKASSKSSVKKDSKSAKAEADPVIVTPAALDDLVEFGEPTDKLLTPPPEKPSKDDAKGHKKERPKVVRDQTTNSWGFWGATPPPKSSSKDKPRDKEDVPSPIKERPSGLSRSKSARKATDRDPMEKASKSSGSDKDVKSPSKSRPSTSRGQSFGAMFGMGPPPSRSKSTRAATSRRQSVAVDDDGMISPPPEDGRRDMSEKAAKVMGVSRSKSTRDPSKRKVPDPYAIDSDDMIVVDGPEDSAKDVPPSEKPLTDIEKKSRRSKRDTNMMTGGLGNADDTVMVDVSRAPDEPKVDDLAFDVRPPLVRRATTSAKKAGLMGGILGAFSSRPSAPDRRQSKAYESEDGMARRKRTSVYEDDQAKRLRREDRKVTRPRKASDAGGQVDVAPLPAGEDDAAREARRAERRARREQEAAEEQARAERRREREEARKAKAREEEERLQQAEAEREARRREERRARRAEREARHVEEERLAQEEEAKAVERRERRRERERQRLEEEAASRPRTDRRRSTYDRPEEEEARRVRREDRRVRREPEQAAGNDKERPRTSRRRSEYPAAVNDYFDKRNGEQAPHAIGEASAPVADGRPYIKAGGDKTTSWVHSVNEDPPPPPPLEGTIVDAPQHFAADDDVPADHPLEETTARKFRHRRANERDVDAEEERRRRRRDRRDAENIKSSSGGSSHDRRRSYAGGPVTTPNYNDVGMRTWDGRPAVQRNDSKRGGWFKKIGDLTGL</sequence>
<dbReference type="GO" id="GO:0008270">
    <property type="term" value="F:zinc ion binding"/>
    <property type="evidence" value="ECO:0007669"/>
    <property type="project" value="TreeGrafter"/>
</dbReference>
<dbReference type="KEGG" id="bcom:BAUCODRAFT_144604"/>
<dbReference type="EMBL" id="KB445550">
    <property type="protein sequence ID" value="EMD01027.1"/>
    <property type="molecule type" value="Genomic_DNA"/>
</dbReference>
<feature type="compositionally biased region" description="Basic and acidic residues" evidence="2">
    <location>
        <begin position="1503"/>
        <end position="1513"/>
    </location>
</feature>
<feature type="compositionally biased region" description="Gly residues" evidence="2">
    <location>
        <begin position="402"/>
        <end position="420"/>
    </location>
</feature>
<protein>
    <submittedName>
        <fullName evidence="3">Uncharacterized protein</fullName>
    </submittedName>
</protein>
<feature type="compositionally biased region" description="Basic and acidic residues" evidence="2">
    <location>
        <begin position="1482"/>
        <end position="1493"/>
    </location>
</feature>
<gene>
    <name evidence="3" type="ORF">BAUCODRAFT_144604</name>
</gene>
<feature type="compositionally biased region" description="Basic and acidic residues" evidence="2">
    <location>
        <begin position="1622"/>
        <end position="1638"/>
    </location>
</feature>
<feature type="compositionally biased region" description="Low complexity" evidence="2">
    <location>
        <begin position="553"/>
        <end position="568"/>
    </location>
</feature>
<feature type="compositionally biased region" description="Basic and acidic residues" evidence="2">
    <location>
        <begin position="1287"/>
        <end position="1310"/>
    </location>
</feature>
<feature type="region of interest" description="Disordered" evidence="2">
    <location>
        <begin position="1608"/>
        <end position="2022"/>
    </location>
</feature>
<feature type="compositionally biased region" description="Gly residues" evidence="2">
    <location>
        <begin position="184"/>
        <end position="221"/>
    </location>
</feature>
<evidence type="ECO:0000256" key="2">
    <source>
        <dbReference type="SAM" id="MobiDB-lite"/>
    </source>
</evidence>
<feature type="compositionally biased region" description="Low complexity" evidence="2">
    <location>
        <begin position="1455"/>
        <end position="1466"/>
    </location>
</feature>
<feature type="compositionally biased region" description="Pro residues" evidence="2">
    <location>
        <begin position="703"/>
        <end position="714"/>
    </location>
</feature>
<evidence type="ECO:0000313" key="3">
    <source>
        <dbReference type="EMBL" id="EMD01027.1"/>
    </source>
</evidence>
<feature type="compositionally biased region" description="Basic and acidic residues" evidence="2">
    <location>
        <begin position="900"/>
        <end position="912"/>
    </location>
</feature>
<dbReference type="PANTHER" id="PTHR23075:SF0">
    <property type="entry name" value="ATPASE FAMILY AAA DOMAIN-CONTAINING PROTEIN 3"/>
    <property type="match status" value="1"/>
</dbReference>
<feature type="compositionally biased region" description="Basic and acidic residues" evidence="2">
    <location>
        <begin position="1377"/>
        <end position="1396"/>
    </location>
</feature>
<dbReference type="GeneID" id="19108508"/>
<feature type="compositionally biased region" description="Basic and acidic residues" evidence="2">
    <location>
        <begin position="1036"/>
        <end position="1051"/>
    </location>
</feature>
<feature type="compositionally biased region" description="Basic and acidic residues" evidence="2">
    <location>
        <begin position="1531"/>
        <end position="1548"/>
    </location>
</feature>
<feature type="compositionally biased region" description="Acidic residues" evidence="2">
    <location>
        <begin position="715"/>
        <end position="728"/>
    </location>
</feature>
<organism evidence="3 4">
    <name type="scientific">Baudoinia panamericana (strain UAMH 10762)</name>
    <name type="common">Angels' share fungus</name>
    <name type="synonym">Baudoinia compniacensis (strain UAMH 10762)</name>
    <dbReference type="NCBI Taxonomy" id="717646"/>
    <lineage>
        <taxon>Eukaryota</taxon>
        <taxon>Fungi</taxon>
        <taxon>Dikarya</taxon>
        <taxon>Ascomycota</taxon>
        <taxon>Pezizomycotina</taxon>
        <taxon>Dothideomycetes</taxon>
        <taxon>Dothideomycetidae</taxon>
        <taxon>Mycosphaerellales</taxon>
        <taxon>Teratosphaeriaceae</taxon>
        <taxon>Baudoinia</taxon>
    </lineage>
</organism>
<dbReference type="PANTHER" id="PTHR23075">
    <property type="entry name" value="PUTATIVE ATP-ASE"/>
    <property type="match status" value="1"/>
</dbReference>
<feature type="compositionally biased region" description="Basic and acidic residues" evidence="2">
    <location>
        <begin position="966"/>
        <end position="1000"/>
    </location>
</feature>
<feature type="compositionally biased region" description="Basic and acidic residues" evidence="2">
    <location>
        <begin position="449"/>
        <end position="460"/>
    </location>
</feature>
<keyword evidence="4" id="KW-1185">Reference proteome</keyword>
<feature type="compositionally biased region" description="Basic and acidic residues" evidence="2">
    <location>
        <begin position="1685"/>
        <end position="1844"/>
    </location>
</feature>
<dbReference type="GO" id="GO:0005739">
    <property type="term" value="C:mitochondrion"/>
    <property type="evidence" value="ECO:0007669"/>
    <property type="project" value="TreeGrafter"/>
</dbReference>
<feature type="compositionally biased region" description="Basic and acidic residues" evidence="2">
    <location>
        <begin position="1921"/>
        <end position="1931"/>
    </location>
</feature>
<feature type="compositionally biased region" description="Basic and acidic residues" evidence="2">
    <location>
        <begin position="165"/>
        <end position="183"/>
    </location>
</feature>
<name>M2MVP3_BAUPA</name>
<dbReference type="eggNOG" id="ENOG502RNQJ">
    <property type="taxonomic scope" value="Eukaryota"/>
</dbReference>
<feature type="compositionally biased region" description="Basic and acidic residues" evidence="2">
    <location>
        <begin position="1649"/>
        <end position="1661"/>
    </location>
</feature>
<feature type="compositionally biased region" description="Basic and acidic residues" evidence="2">
    <location>
        <begin position="1407"/>
        <end position="1429"/>
    </location>
</feature>
<dbReference type="HOGENOM" id="CLU_235279_0_0_1"/>
<feature type="compositionally biased region" description="Pro residues" evidence="2">
    <location>
        <begin position="354"/>
        <end position="363"/>
    </location>
</feature>
<feature type="region of interest" description="Disordered" evidence="2">
    <location>
        <begin position="396"/>
        <end position="860"/>
    </location>
</feature>
<dbReference type="OMA" id="PLYNNWH"/>
<feature type="compositionally biased region" description="Basic and acidic residues" evidence="2">
    <location>
        <begin position="425"/>
        <end position="434"/>
    </location>
</feature>
<keyword evidence="1" id="KW-0175">Coiled coil</keyword>
<feature type="compositionally biased region" description="Acidic residues" evidence="2">
    <location>
        <begin position="1519"/>
        <end position="1530"/>
    </location>
</feature>
<feature type="compositionally biased region" description="Low complexity" evidence="2">
    <location>
        <begin position="1430"/>
        <end position="1439"/>
    </location>
</feature>